<sequence>MDSHWRIADLNSFGINCECGLGDKKKLSLRHSGEGRRLPTSQGQSIRLFNGFTASKQHKDVIQKTRHHDFIRGVAHHGTQGSNQCLASKRNNRAVYIPAHRFVCQNGLGKECASLMSEIINKHMAWDVEKKGDI</sequence>
<dbReference type="Proteomes" id="UP000887013">
    <property type="component" value="Unassembled WGS sequence"/>
</dbReference>
<reference evidence="1" key="1">
    <citation type="submission" date="2020-08" db="EMBL/GenBank/DDBJ databases">
        <title>Multicomponent nature underlies the extraordinary mechanical properties of spider dragline silk.</title>
        <authorList>
            <person name="Kono N."/>
            <person name="Nakamura H."/>
            <person name="Mori M."/>
            <person name="Yoshida Y."/>
            <person name="Ohtoshi R."/>
            <person name="Malay A.D."/>
            <person name="Moran D.A.P."/>
            <person name="Tomita M."/>
            <person name="Numata K."/>
            <person name="Arakawa K."/>
        </authorList>
    </citation>
    <scope>NUCLEOTIDE SEQUENCE</scope>
</reference>
<gene>
    <name evidence="1" type="ORF">NPIL_92381</name>
</gene>
<proteinExistence type="predicted"/>
<evidence type="ECO:0000313" key="1">
    <source>
        <dbReference type="EMBL" id="GFT56697.1"/>
    </source>
</evidence>
<dbReference type="EMBL" id="BMAW01066861">
    <property type="protein sequence ID" value="GFT56697.1"/>
    <property type="molecule type" value="Genomic_DNA"/>
</dbReference>
<protein>
    <submittedName>
        <fullName evidence="1">Uncharacterized protein</fullName>
    </submittedName>
</protein>
<comment type="caution">
    <text evidence="1">The sequence shown here is derived from an EMBL/GenBank/DDBJ whole genome shotgun (WGS) entry which is preliminary data.</text>
</comment>
<organism evidence="1 2">
    <name type="scientific">Nephila pilipes</name>
    <name type="common">Giant wood spider</name>
    <name type="synonym">Nephila maculata</name>
    <dbReference type="NCBI Taxonomy" id="299642"/>
    <lineage>
        <taxon>Eukaryota</taxon>
        <taxon>Metazoa</taxon>
        <taxon>Ecdysozoa</taxon>
        <taxon>Arthropoda</taxon>
        <taxon>Chelicerata</taxon>
        <taxon>Arachnida</taxon>
        <taxon>Araneae</taxon>
        <taxon>Araneomorphae</taxon>
        <taxon>Entelegynae</taxon>
        <taxon>Araneoidea</taxon>
        <taxon>Nephilidae</taxon>
        <taxon>Nephila</taxon>
    </lineage>
</organism>
<accession>A0A8X6P8M2</accession>
<dbReference type="AlphaFoldDB" id="A0A8X6P8M2"/>
<evidence type="ECO:0000313" key="2">
    <source>
        <dbReference type="Proteomes" id="UP000887013"/>
    </source>
</evidence>
<keyword evidence="2" id="KW-1185">Reference proteome</keyword>
<name>A0A8X6P8M2_NEPPI</name>